<evidence type="ECO:0000256" key="7">
    <source>
        <dbReference type="ARBA" id="ARBA00022801"/>
    </source>
</evidence>
<accession>A0A0N8ASM6</accession>
<dbReference type="SMART" id="SM00631">
    <property type="entry name" value="Zn_pept"/>
    <property type="match status" value="1"/>
</dbReference>
<evidence type="ECO:0000256" key="10">
    <source>
        <dbReference type="ARBA" id="ARBA00023157"/>
    </source>
</evidence>
<keyword evidence="7" id="KW-0378">Hydrolase</keyword>
<comment type="similarity">
    <text evidence="2 11">Belongs to the peptidase M14 family.</text>
</comment>
<dbReference type="Pfam" id="PF00246">
    <property type="entry name" value="Peptidase_M14"/>
    <property type="match status" value="1"/>
</dbReference>
<dbReference type="InterPro" id="IPR057246">
    <property type="entry name" value="CARBOXYPEPT_ZN_1"/>
</dbReference>
<reference evidence="13" key="1">
    <citation type="submission" date="2015-10" db="EMBL/GenBank/DDBJ databases">
        <title>EvidentialGene: Evidence-directed Construction of Complete mRNA Transcriptomes without Genomes.</title>
        <authorList>
            <person name="Gilbert D.G."/>
        </authorList>
    </citation>
    <scope>NUCLEOTIDE SEQUENCE</scope>
</reference>
<dbReference type="CDD" id="cd03860">
    <property type="entry name" value="M14_CP_A-B_like"/>
    <property type="match status" value="1"/>
</dbReference>
<evidence type="ECO:0000256" key="8">
    <source>
        <dbReference type="ARBA" id="ARBA00022833"/>
    </source>
</evidence>
<sequence length="439" mass="48696">MTSSIRVSKLHSQAIKPYDMKRLVIFSVFMVALAWTQKTNYKGYKLLRVTPQTKEQLAYLVNLSRSPDTKGWPSDLKTLDFWRDPTTLAQSVDIFTDNGALMEQELLSKGMQPSTLMDDVQSFLDRRQAENTNSIAAGSRFTETYHTYEEIIDYLNQLANSNPLVSVSRIGVTDESRDIVTARISSGGGDTKPAIYLECGMHAREWIAHSTCIWIIDELSTLYGQIPEITGLLDRFDWFITPVSNPDGYVHSWLNDRLWRKNRKINPSSPCIGVDTNRNFDANFGGVGSSDNPCSDTYGGPSAFSEAESQAMRDILLSLQGRAKAAVSIHNNAQVWISPYGYTTERPADYAEMERIMTAGAAAIEATYGTNYPFGPGSEVLYFTSGTTKDYVYGTLGIVHGYTLELRNTPDGFVTPTTLIAPVATEAWNGIKAMANAIV</sequence>
<proteinExistence type="inferred from homology"/>
<keyword evidence="9" id="KW-0482">Metalloprotease</keyword>
<dbReference type="PANTHER" id="PTHR11705">
    <property type="entry name" value="PROTEASE FAMILY M14 CARBOXYPEPTIDASE A,B"/>
    <property type="match status" value="1"/>
</dbReference>
<name>A0A0N8ASM6_9CRUS</name>
<dbReference type="AlphaFoldDB" id="A0A0N8ASM6"/>
<dbReference type="InterPro" id="IPR003146">
    <property type="entry name" value="M14A_act_pep"/>
</dbReference>
<evidence type="ECO:0000256" key="6">
    <source>
        <dbReference type="ARBA" id="ARBA00022729"/>
    </source>
</evidence>
<evidence type="ECO:0000256" key="9">
    <source>
        <dbReference type="ARBA" id="ARBA00023049"/>
    </source>
</evidence>
<keyword evidence="6" id="KW-0732">Signal</keyword>
<organism evidence="13">
    <name type="scientific">Daphnia magna</name>
    <dbReference type="NCBI Taxonomy" id="35525"/>
    <lineage>
        <taxon>Eukaryota</taxon>
        <taxon>Metazoa</taxon>
        <taxon>Ecdysozoa</taxon>
        <taxon>Arthropoda</taxon>
        <taxon>Crustacea</taxon>
        <taxon>Branchiopoda</taxon>
        <taxon>Diplostraca</taxon>
        <taxon>Cladocera</taxon>
        <taxon>Anomopoda</taxon>
        <taxon>Daphniidae</taxon>
        <taxon>Daphnia</taxon>
    </lineage>
</organism>
<dbReference type="GO" id="GO:0008270">
    <property type="term" value="F:zinc ion binding"/>
    <property type="evidence" value="ECO:0007669"/>
    <property type="project" value="InterPro"/>
</dbReference>
<dbReference type="InterPro" id="IPR000834">
    <property type="entry name" value="Peptidase_M14"/>
</dbReference>
<dbReference type="FunFam" id="3.40.630.10:FF:000056">
    <property type="entry name" value="Zinc carboxypeptidase"/>
    <property type="match status" value="1"/>
</dbReference>
<dbReference type="OrthoDB" id="3626597at2759"/>
<dbReference type="GO" id="GO:0006508">
    <property type="term" value="P:proteolysis"/>
    <property type="evidence" value="ECO:0007669"/>
    <property type="project" value="UniProtKB-KW"/>
</dbReference>
<dbReference type="Pfam" id="PF02244">
    <property type="entry name" value="Propep_M14"/>
    <property type="match status" value="1"/>
</dbReference>
<dbReference type="PROSITE" id="PS52035">
    <property type="entry name" value="PEPTIDASE_M14"/>
    <property type="match status" value="1"/>
</dbReference>
<dbReference type="SUPFAM" id="SSF54897">
    <property type="entry name" value="Protease propeptides/inhibitors"/>
    <property type="match status" value="1"/>
</dbReference>
<feature type="active site" description="Proton donor/acceptor" evidence="11">
    <location>
        <position position="405"/>
    </location>
</feature>
<comment type="cofactor">
    <cofactor evidence="1">
        <name>Zn(2+)</name>
        <dbReference type="ChEBI" id="CHEBI:29105"/>
    </cofactor>
</comment>
<evidence type="ECO:0000256" key="2">
    <source>
        <dbReference type="ARBA" id="ARBA00005988"/>
    </source>
</evidence>
<dbReference type="GO" id="GO:0005615">
    <property type="term" value="C:extracellular space"/>
    <property type="evidence" value="ECO:0007669"/>
    <property type="project" value="TreeGrafter"/>
</dbReference>
<dbReference type="Gene3D" id="3.30.70.340">
    <property type="entry name" value="Metallocarboxypeptidase-like"/>
    <property type="match status" value="1"/>
</dbReference>
<keyword evidence="3 13" id="KW-0121">Carboxypeptidase</keyword>
<dbReference type="PANTHER" id="PTHR11705:SF91">
    <property type="entry name" value="FI01817P-RELATED"/>
    <property type="match status" value="1"/>
</dbReference>
<evidence type="ECO:0000256" key="1">
    <source>
        <dbReference type="ARBA" id="ARBA00001947"/>
    </source>
</evidence>
<dbReference type="Gene3D" id="3.40.630.10">
    <property type="entry name" value="Zn peptidases"/>
    <property type="match status" value="1"/>
</dbReference>
<evidence type="ECO:0000256" key="3">
    <source>
        <dbReference type="ARBA" id="ARBA00022645"/>
    </source>
</evidence>
<keyword evidence="8" id="KW-0862">Zinc</keyword>
<dbReference type="GO" id="GO:0004181">
    <property type="term" value="F:metallocarboxypeptidase activity"/>
    <property type="evidence" value="ECO:0007669"/>
    <property type="project" value="InterPro"/>
</dbReference>
<dbReference type="InterPro" id="IPR036990">
    <property type="entry name" value="M14A-like_propep"/>
</dbReference>
<dbReference type="EMBL" id="GDIQ01065719">
    <property type="protein sequence ID" value="JAN29018.1"/>
    <property type="molecule type" value="Transcribed_RNA"/>
</dbReference>
<dbReference type="SUPFAM" id="SSF53187">
    <property type="entry name" value="Zn-dependent exopeptidases"/>
    <property type="match status" value="1"/>
</dbReference>
<evidence type="ECO:0000256" key="5">
    <source>
        <dbReference type="ARBA" id="ARBA00022723"/>
    </source>
</evidence>
<dbReference type="PRINTS" id="PR00765">
    <property type="entry name" value="CRBOXYPTASEA"/>
</dbReference>
<evidence type="ECO:0000259" key="12">
    <source>
        <dbReference type="PROSITE" id="PS52035"/>
    </source>
</evidence>
<protein>
    <submittedName>
        <fullName evidence="13">Zinc carboxypeptidase</fullName>
    </submittedName>
</protein>
<evidence type="ECO:0000256" key="11">
    <source>
        <dbReference type="PROSITE-ProRule" id="PRU01379"/>
    </source>
</evidence>
<evidence type="ECO:0000313" key="13">
    <source>
        <dbReference type="EMBL" id="JAN29018.1"/>
    </source>
</evidence>
<keyword evidence="5" id="KW-0479">Metal-binding</keyword>
<keyword evidence="10" id="KW-1015">Disulfide bond</keyword>
<keyword evidence="4" id="KW-0645">Protease</keyword>
<feature type="domain" description="Peptidase M14" evidence="12">
    <location>
        <begin position="144"/>
        <end position="438"/>
    </location>
</feature>
<evidence type="ECO:0000256" key="4">
    <source>
        <dbReference type="ARBA" id="ARBA00022670"/>
    </source>
</evidence>
<dbReference type="PROSITE" id="PS00132">
    <property type="entry name" value="CARBOXYPEPT_ZN_1"/>
    <property type="match status" value="1"/>
</dbReference>